<feature type="region of interest" description="Disordered" evidence="1">
    <location>
        <begin position="201"/>
        <end position="223"/>
    </location>
</feature>
<evidence type="ECO:0000313" key="6">
    <source>
        <dbReference type="Proteomes" id="UP001205843"/>
    </source>
</evidence>
<dbReference type="GO" id="GO:0003677">
    <property type="term" value="F:DNA binding"/>
    <property type="evidence" value="ECO:0007669"/>
    <property type="project" value="InterPro"/>
</dbReference>
<keyword evidence="2" id="KW-0472">Membrane</keyword>
<dbReference type="GO" id="GO:0006265">
    <property type="term" value="P:DNA topological change"/>
    <property type="evidence" value="ECO:0007669"/>
    <property type="project" value="InterPro"/>
</dbReference>
<dbReference type="InterPro" id="IPR011856">
    <property type="entry name" value="tRNA_endonuc-like_dom_sf"/>
</dbReference>
<dbReference type="GO" id="GO:0005694">
    <property type="term" value="C:chromosome"/>
    <property type="evidence" value="ECO:0007669"/>
    <property type="project" value="InterPro"/>
</dbReference>
<dbReference type="GO" id="GO:0015666">
    <property type="term" value="F:restriction endodeoxyribonuclease activity"/>
    <property type="evidence" value="ECO:0007669"/>
    <property type="project" value="TreeGrafter"/>
</dbReference>
<keyword evidence="2" id="KW-1133">Transmembrane helix</keyword>
<evidence type="ECO:0000256" key="1">
    <source>
        <dbReference type="SAM" id="MobiDB-lite"/>
    </source>
</evidence>
<gene>
    <name evidence="5" type="ORF">J2T57_003557</name>
</gene>
<keyword evidence="6" id="KW-1185">Reference proteome</keyword>
<evidence type="ECO:0000313" key="5">
    <source>
        <dbReference type="EMBL" id="MCP1676396.1"/>
    </source>
</evidence>
<evidence type="ECO:0000259" key="3">
    <source>
        <dbReference type="Pfam" id="PF01396"/>
    </source>
</evidence>
<dbReference type="Gene3D" id="3.40.1350.10">
    <property type="match status" value="1"/>
</dbReference>
<dbReference type="PANTHER" id="PTHR30015">
    <property type="entry name" value="MRR RESTRICTION SYSTEM PROTEIN"/>
    <property type="match status" value="1"/>
</dbReference>
<proteinExistence type="predicted"/>
<protein>
    <submittedName>
        <fullName evidence="5">Restriction system protein</fullName>
    </submittedName>
</protein>
<dbReference type="InterPro" id="IPR013498">
    <property type="entry name" value="Topo_IA_Znf"/>
</dbReference>
<sequence length="268" mass="28953">MGRRKSSLLSDLASLPWWVGVAIGVAGYLLFAHGARVFASGNPLLEGVAQSAASFLAPMWLLLCLFGSGFSGLKDWRTRRLYDKQRGRPNLAALSWQAFERLVGEHFRRRGYRVSATGGSRPDGGIDLVLTKDQERYVVQCKHWKARQVGVSVVRELVGSITQSGAAGGFLVTSGKMTGPAMELANDSGIEVVDGTSLRADLSPHDSLDGVNDLSETSAPPGSPACPICSNGMVLRTARRGRQSGQQFWGCSNFPNCRGTRQLSEVRR</sequence>
<comment type="caution">
    <text evidence="5">The sequence shown here is derived from an EMBL/GenBank/DDBJ whole genome shotgun (WGS) entry which is preliminary data.</text>
</comment>
<dbReference type="InterPro" id="IPR052906">
    <property type="entry name" value="Type_IV_Methyl-Rstrct_Enzyme"/>
</dbReference>
<dbReference type="Proteomes" id="UP001205843">
    <property type="component" value="Unassembled WGS sequence"/>
</dbReference>
<accession>A0AAE3G5V3</accession>
<feature type="domain" description="DNA topoisomerase type IA zn finger" evidence="3">
    <location>
        <begin position="226"/>
        <end position="263"/>
    </location>
</feature>
<dbReference type="EMBL" id="JALJXV010000009">
    <property type="protein sequence ID" value="MCP1676396.1"/>
    <property type="molecule type" value="Genomic_DNA"/>
</dbReference>
<dbReference type="Pfam" id="PF04471">
    <property type="entry name" value="Mrr_cat"/>
    <property type="match status" value="1"/>
</dbReference>
<name>A0AAE3G5V3_9GAMM</name>
<dbReference type="AlphaFoldDB" id="A0AAE3G5V3"/>
<dbReference type="Gene3D" id="3.30.65.10">
    <property type="entry name" value="Bacterial Topoisomerase I, domain 1"/>
    <property type="match status" value="1"/>
</dbReference>
<dbReference type="InterPro" id="IPR007560">
    <property type="entry name" value="Restrct_endonuc_IV_Mrr"/>
</dbReference>
<dbReference type="SUPFAM" id="SSF52980">
    <property type="entry name" value="Restriction endonuclease-like"/>
    <property type="match status" value="1"/>
</dbReference>
<reference evidence="5" key="1">
    <citation type="submission" date="2022-03" db="EMBL/GenBank/DDBJ databases">
        <title>Genomic Encyclopedia of Type Strains, Phase III (KMG-III): the genomes of soil and plant-associated and newly described type strains.</title>
        <authorList>
            <person name="Whitman W."/>
        </authorList>
    </citation>
    <scope>NUCLEOTIDE SEQUENCE</scope>
    <source>
        <strain evidence="5">ANL 6-2</strain>
    </source>
</reference>
<dbReference type="InterPro" id="IPR011335">
    <property type="entry name" value="Restrct_endonuc-II-like"/>
</dbReference>
<dbReference type="SUPFAM" id="SSF57783">
    <property type="entry name" value="Zinc beta-ribbon"/>
    <property type="match status" value="1"/>
</dbReference>
<dbReference type="Pfam" id="PF01396">
    <property type="entry name" value="Zn_ribbon_Top1"/>
    <property type="match status" value="1"/>
</dbReference>
<dbReference type="PANTHER" id="PTHR30015:SF7">
    <property type="entry name" value="TYPE IV METHYL-DIRECTED RESTRICTION ENZYME ECOKMRR"/>
    <property type="match status" value="1"/>
</dbReference>
<dbReference type="GO" id="GO:0003916">
    <property type="term" value="F:DNA topoisomerase activity"/>
    <property type="evidence" value="ECO:0007669"/>
    <property type="project" value="InterPro"/>
</dbReference>
<feature type="transmembrane region" description="Helical" evidence="2">
    <location>
        <begin position="12"/>
        <end position="31"/>
    </location>
</feature>
<keyword evidence="2" id="KW-0812">Transmembrane</keyword>
<feature type="transmembrane region" description="Helical" evidence="2">
    <location>
        <begin position="51"/>
        <end position="73"/>
    </location>
</feature>
<evidence type="ECO:0000259" key="4">
    <source>
        <dbReference type="Pfam" id="PF04471"/>
    </source>
</evidence>
<dbReference type="GO" id="GO:0009307">
    <property type="term" value="P:DNA restriction-modification system"/>
    <property type="evidence" value="ECO:0007669"/>
    <property type="project" value="InterPro"/>
</dbReference>
<evidence type="ECO:0000256" key="2">
    <source>
        <dbReference type="SAM" id="Phobius"/>
    </source>
</evidence>
<organism evidence="5 6">
    <name type="scientific">Natronocella acetinitrilica</name>
    <dbReference type="NCBI Taxonomy" id="414046"/>
    <lineage>
        <taxon>Bacteria</taxon>
        <taxon>Pseudomonadati</taxon>
        <taxon>Pseudomonadota</taxon>
        <taxon>Gammaproteobacteria</taxon>
        <taxon>Chromatiales</taxon>
        <taxon>Ectothiorhodospiraceae</taxon>
        <taxon>Natronocella</taxon>
    </lineage>
</organism>
<feature type="domain" description="Restriction endonuclease type IV Mrr" evidence="4">
    <location>
        <begin position="92"/>
        <end position="199"/>
    </location>
</feature>